<dbReference type="InterPro" id="IPR001123">
    <property type="entry name" value="LeuE-type"/>
</dbReference>
<sequence length="206" mass="21375">MSATLLGSALAGLGLSGSLIVAIGAQNAFVLRQGLRREHVGLVATLCFVSDATLIVIGCAGLGQLIQAHPAWVSAVTWIGAAFLTVYGLLHVRSALRPQALQADAPVTPTPRGTVIRTVLALTWLNPHVYLDTVLLLGSIAGRYPGAQRVAFAVGACTASLLWFYGLGYGAVRLAPLFARPGAWRVLDGLIAVVMLTIAASLLLAA</sequence>
<accession>A0A1M5QT95</accession>
<dbReference type="RefSeq" id="WP_072898278.1">
    <property type="nucleotide sequence ID" value="NZ_FQWZ01000006.1"/>
</dbReference>
<dbReference type="EMBL" id="FQWZ01000006">
    <property type="protein sequence ID" value="SHH17292.1"/>
    <property type="molecule type" value="Genomic_DNA"/>
</dbReference>
<evidence type="ECO:0000313" key="7">
    <source>
        <dbReference type="EMBL" id="SHH17292.1"/>
    </source>
</evidence>
<proteinExistence type="predicted"/>
<feature type="transmembrane region" description="Helical" evidence="6">
    <location>
        <begin position="42"/>
        <end position="66"/>
    </location>
</feature>
<feature type="transmembrane region" description="Helical" evidence="6">
    <location>
        <begin position="72"/>
        <end position="90"/>
    </location>
</feature>
<dbReference type="STRING" id="490188.SAMN04488068_2814"/>
<dbReference type="GO" id="GO:0005886">
    <property type="term" value="C:plasma membrane"/>
    <property type="evidence" value="ECO:0007669"/>
    <property type="project" value="UniProtKB-SubCell"/>
</dbReference>
<dbReference type="Proteomes" id="UP000199758">
    <property type="component" value="Unassembled WGS sequence"/>
</dbReference>
<dbReference type="PANTHER" id="PTHR30086:SF20">
    <property type="entry name" value="ARGININE EXPORTER PROTEIN ARGO-RELATED"/>
    <property type="match status" value="1"/>
</dbReference>
<evidence type="ECO:0000313" key="8">
    <source>
        <dbReference type="Proteomes" id="UP000199758"/>
    </source>
</evidence>
<evidence type="ECO:0000256" key="3">
    <source>
        <dbReference type="ARBA" id="ARBA00022692"/>
    </source>
</evidence>
<organism evidence="7 8">
    <name type="scientific">Hydrocarboniphaga daqingensis</name>
    <dbReference type="NCBI Taxonomy" id="490188"/>
    <lineage>
        <taxon>Bacteria</taxon>
        <taxon>Pseudomonadati</taxon>
        <taxon>Pseudomonadota</taxon>
        <taxon>Gammaproteobacteria</taxon>
        <taxon>Nevskiales</taxon>
        <taxon>Nevskiaceae</taxon>
        <taxon>Hydrocarboniphaga</taxon>
    </lineage>
</organism>
<dbReference type="GO" id="GO:0015171">
    <property type="term" value="F:amino acid transmembrane transporter activity"/>
    <property type="evidence" value="ECO:0007669"/>
    <property type="project" value="TreeGrafter"/>
</dbReference>
<gene>
    <name evidence="7" type="ORF">SAMN04488068_2814</name>
</gene>
<keyword evidence="3 6" id="KW-0812">Transmembrane</keyword>
<keyword evidence="5 6" id="KW-0472">Membrane</keyword>
<dbReference type="PANTHER" id="PTHR30086">
    <property type="entry name" value="ARGININE EXPORTER PROTEIN ARGO"/>
    <property type="match status" value="1"/>
</dbReference>
<feature type="transmembrane region" description="Helical" evidence="6">
    <location>
        <begin position="6"/>
        <end position="30"/>
    </location>
</feature>
<evidence type="ECO:0000256" key="4">
    <source>
        <dbReference type="ARBA" id="ARBA00022989"/>
    </source>
</evidence>
<keyword evidence="4 6" id="KW-1133">Transmembrane helix</keyword>
<dbReference type="OrthoDB" id="5638726at2"/>
<dbReference type="Pfam" id="PF01810">
    <property type="entry name" value="LysE"/>
    <property type="match status" value="1"/>
</dbReference>
<comment type="subcellular location">
    <subcellularLocation>
        <location evidence="1">Cell membrane</location>
        <topology evidence="1">Multi-pass membrane protein</topology>
    </subcellularLocation>
</comment>
<evidence type="ECO:0000256" key="1">
    <source>
        <dbReference type="ARBA" id="ARBA00004651"/>
    </source>
</evidence>
<feature type="transmembrane region" description="Helical" evidence="6">
    <location>
        <begin position="184"/>
        <end position="205"/>
    </location>
</feature>
<name>A0A1M5QT95_9GAMM</name>
<feature type="transmembrane region" description="Helical" evidence="6">
    <location>
        <begin position="150"/>
        <end position="172"/>
    </location>
</feature>
<reference evidence="7 8" key="1">
    <citation type="submission" date="2016-11" db="EMBL/GenBank/DDBJ databases">
        <authorList>
            <person name="Jaros S."/>
            <person name="Januszkiewicz K."/>
            <person name="Wedrychowicz H."/>
        </authorList>
    </citation>
    <scope>NUCLEOTIDE SEQUENCE [LARGE SCALE GENOMIC DNA]</scope>
    <source>
        <strain evidence="7 8">CGMCC 1.7049</strain>
    </source>
</reference>
<keyword evidence="8" id="KW-1185">Reference proteome</keyword>
<evidence type="ECO:0000256" key="2">
    <source>
        <dbReference type="ARBA" id="ARBA00022475"/>
    </source>
</evidence>
<evidence type="ECO:0000256" key="5">
    <source>
        <dbReference type="ARBA" id="ARBA00023136"/>
    </source>
</evidence>
<keyword evidence="2" id="KW-1003">Cell membrane</keyword>
<protein>
    <submittedName>
        <fullName evidence="7">L-lysine exporter family protein LysE/ArgO</fullName>
    </submittedName>
</protein>
<dbReference type="AlphaFoldDB" id="A0A1M5QT95"/>
<evidence type="ECO:0000256" key="6">
    <source>
        <dbReference type="SAM" id="Phobius"/>
    </source>
</evidence>